<organism evidence="2 3">
    <name type="scientific">Tilletia walkeri</name>
    <dbReference type="NCBI Taxonomy" id="117179"/>
    <lineage>
        <taxon>Eukaryota</taxon>
        <taxon>Fungi</taxon>
        <taxon>Dikarya</taxon>
        <taxon>Basidiomycota</taxon>
        <taxon>Ustilaginomycotina</taxon>
        <taxon>Exobasidiomycetes</taxon>
        <taxon>Tilletiales</taxon>
        <taxon>Tilletiaceae</taxon>
        <taxon>Tilletia</taxon>
    </lineage>
</organism>
<dbReference type="Gene3D" id="2.130.10.30">
    <property type="entry name" value="Regulator of chromosome condensation 1/beta-lactamase-inhibitor protein II"/>
    <property type="match status" value="2"/>
</dbReference>
<dbReference type="EMBL" id="LWDG02000178">
    <property type="protein sequence ID" value="KAE8268041.1"/>
    <property type="molecule type" value="Genomic_DNA"/>
</dbReference>
<dbReference type="SUPFAM" id="SSF50985">
    <property type="entry name" value="RCC1/BLIP-II"/>
    <property type="match status" value="1"/>
</dbReference>
<protein>
    <recommendedName>
        <fullName evidence="4">F-box domain-containing protein</fullName>
    </recommendedName>
</protein>
<keyword evidence="3" id="KW-1185">Reference proteome</keyword>
<feature type="compositionally biased region" description="Basic and acidic residues" evidence="1">
    <location>
        <begin position="412"/>
        <end position="424"/>
    </location>
</feature>
<dbReference type="GO" id="GO:0005085">
    <property type="term" value="F:guanyl-nucleotide exchange factor activity"/>
    <property type="evidence" value="ECO:0007669"/>
    <property type="project" value="TreeGrafter"/>
</dbReference>
<feature type="compositionally biased region" description="Basic and acidic residues" evidence="1">
    <location>
        <begin position="246"/>
        <end position="257"/>
    </location>
</feature>
<dbReference type="InterPro" id="IPR036047">
    <property type="entry name" value="F-box-like_dom_sf"/>
</dbReference>
<feature type="region of interest" description="Disordered" evidence="1">
    <location>
        <begin position="739"/>
        <end position="771"/>
    </location>
</feature>
<dbReference type="GO" id="GO:0005737">
    <property type="term" value="C:cytoplasm"/>
    <property type="evidence" value="ECO:0007669"/>
    <property type="project" value="TreeGrafter"/>
</dbReference>
<comment type="caution">
    <text evidence="2">The sequence shown here is derived from an EMBL/GenBank/DDBJ whole genome shotgun (WGS) entry which is preliminary data.</text>
</comment>
<accession>A0A8X7N9N4</accession>
<reference evidence="2" key="2">
    <citation type="journal article" date="2019" name="IMA Fungus">
        <title>Genome sequencing and comparison of five Tilletia species to identify candidate genes for the detection of regulated species infecting wheat.</title>
        <authorList>
            <person name="Nguyen H.D.T."/>
            <person name="Sultana T."/>
            <person name="Kesanakurti P."/>
            <person name="Hambleton S."/>
        </authorList>
    </citation>
    <scope>NUCLEOTIDE SEQUENCE</scope>
    <source>
        <strain evidence="2">DAOMC 236422</strain>
    </source>
</reference>
<dbReference type="PANTHER" id="PTHR45982">
    <property type="entry name" value="REGULATOR OF CHROMOSOME CONDENSATION"/>
    <property type="match status" value="1"/>
</dbReference>
<feature type="region of interest" description="Disordered" evidence="1">
    <location>
        <begin position="244"/>
        <end position="272"/>
    </location>
</feature>
<gene>
    <name evidence="2" type="ORF">A4X09_0g4301</name>
</gene>
<dbReference type="Proteomes" id="UP000078113">
    <property type="component" value="Unassembled WGS sequence"/>
</dbReference>
<evidence type="ECO:0000256" key="1">
    <source>
        <dbReference type="SAM" id="MobiDB-lite"/>
    </source>
</evidence>
<feature type="region of interest" description="Disordered" evidence="1">
    <location>
        <begin position="395"/>
        <end position="430"/>
    </location>
</feature>
<dbReference type="SUPFAM" id="SSF81383">
    <property type="entry name" value="F-box domain"/>
    <property type="match status" value="1"/>
</dbReference>
<dbReference type="AlphaFoldDB" id="A0A8X7N9N4"/>
<sequence length="853" mass="93073">MPSLFDLPASLLIDSVLCHLSPRDLTHLAATSHYARSLADADLVWARRLATDFHFPLDSSARPIHFSSQTGWKTIYARLSNPSVFVWGDATRERLGQDLNSLPAALKKLVYTHFEYRANGIPFPIPVPNVDQPHRVGQALRDSTLKIGPPVQLHSTGWAFFALTSSGHIIFWGCLDGEVYYNPRWAADPRNTEFEAGSEEERILRSWTNAGISVENPTILPIPPSLRVTQLGSGRKHAIALARVRPPHEEELERAKELSNSASSATNSSSSPAVEQSQAVLLEWQAWGDIVRIDPDVIGLSTSSVEATQDEQTHIVQVEAGWEYSAVLVHRHQRATSNQTRFSRTVPQRRTTSDIFVWLTSWSGEAERQPPGRRLDTEADSIDAACSNLPTVRPVSVQLPPLPPPPQGLLSRLEHQRSQLKESQDQPQFYNHQQTTSSALDEYFAAAAQVSTSHSSAGQQHAGHEEEQQLIIKIAAGTSFLIALTSKGLVYRLELLRGRRVPANRNGEHSEDETARAFRSALYSAWASGADGEGWELLESFCIPDEIAKCGVFASDASGDEDENKAEATAALRGYVDPSIQITHISAHFRNFAAYSVAATSQLIGKMDVKEGKSIVLLGDESSTLFPDGIRRRPVVSSEEASEMSRSPPPLVQPRIIPTLQARSIIKVVQGDWHAGALDAKGNVMAWGQWSNGALGVWDSLPLAVGGGSSFVRGRSRRAPPGQGGPMGRVRSAMGAARGWLNGSSSEDGEELEAGGSGNQGDSVDNGEEEDVDVRMARRATLRACSDQVEDPLEVRFIDWRESRPTRKFVFDLAMSGQHSGALAVDLDDDDGSHEGAQRSQVRSSTSTASASQ</sequence>
<dbReference type="PANTHER" id="PTHR45982:SF3">
    <property type="entry name" value="F-BOX PROTEIN POF9"/>
    <property type="match status" value="1"/>
</dbReference>
<evidence type="ECO:0000313" key="3">
    <source>
        <dbReference type="Proteomes" id="UP000078113"/>
    </source>
</evidence>
<feature type="compositionally biased region" description="Polar residues" evidence="1">
    <location>
        <begin position="838"/>
        <end position="853"/>
    </location>
</feature>
<feature type="compositionally biased region" description="Low complexity" evidence="1">
    <location>
        <begin position="259"/>
        <end position="271"/>
    </location>
</feature>
<feature type="region of interest" description="Disordered" evidence="1">
    <location>
        <begin position="824"/>
        <end position="853"/>
    </location>
</feature>
<name>A0A8X7N9N4_9BASI</name>
<dbReference type="InterPro" id="IPR051553">
    <property type="entry name" value="Ran_GTPase-activating"/>
</dbReference>
<dbReference type="InterPro" id="IPR009091">
    <property type="entry name" value="RCC1/BLIP-II"/>
</dbReference>
<evidence type="ECO:0008006" key="4">
    <source>
        <dbReference type="Google" id="ProtNLM"/>
    </source>
</evidence>
<evidence type="ECO:0000313" key="2">
    <source>
        <dbReference type="EMBL" id="KAE8268041.1"/>
    </source>
</evidence>
<reference evidence="2" key="1">
    <citation type="submission" date="2016-04" db="EMBL/GenBank/DDBJ databases">
        <authorList>
            <person name="Nguyen H.D."/>
            <person name="Samba Siva P."/>
            <person name="Cullis J."/>
            <person name="Levesque C.A."/>
            <person name="Hambleton S."/>
        </authorList>
    </citation>
    <scope>NUCLEOTIDE SEQUENCE</scope>
    <source>
        <strain evidence="2">DAOMC 236422</strain>
    </source>
</reference>
<proteinExistence type="predicted"/>